<dbReference type="GO" id="GO:0003700">
    <property type="term" value="F:DNA-binding transcription factor activity"/>
    <property type="evidence" value="ECO:0007669"/>
    <property type="project" value="InterPro"/>
</dbReference>
<organism evidence="5 6">
    <name type="scientific">Enterobacter hormaechei</name>
    <dbReference type="NCBI Taxonomy" id="158836"/>
    <lineage>
        <taxon>Bacteria</taxon>
        <taxon>Pseudomonadati</taxon>
        <taxon>Pseudomonadota</taxon>
        <taxon>Gammaproteobacteria</taxon>
        <taxon>Enterobacterales</taxon>
        <taxon>Enterobacteriaceae</taxon>
        <taxon>Enterobacter</taxon>
        <taxon>Enterobacter cloacae complex</taxon>
    </lineage>
</organism>
<dbReference type="SUPFAM" id="SSF46689">
    <property type="entry name" value="Homeodomain-like"/>
    <property type="match status" value="1"/>
</dbReference>
<evidence type="ECO:0000313" key="5">
    <source>
        <dbReference type="EMBL" id="KAB2517893.1"/>
    </source>
</evidence>
<dbReference type="PANTHER" id="PTHR43280:SF28">
    <property type="entry name" value="HTH-TYPE TRANSCRIPTIONAL ACTIVATOR RHAS"/>
    <property type="match status" value="1"/>
</dbReference>
<accession>A0A6L3XV03</accession>
<keyword evidence="3" id="KW-0804">Transcription</keyword>
<dbReference type="Pfam" id="PF12833">
    <property type="entry name" value="HTH_18"/>
    <property type="match status" value="1"/>
</dbReference>
<sequence length="92" mass="10913">DVCWATLADDFSLSLRTLHRQLKQHTGLTPQRYLNRLRLIKARHLLRHTDESVTDIAYRCGFGDSNHFSTLFRREFNWSPRDIRQGKDAMLQ</sequence>
<protein>
    <submittedName>
        <fullName evidence="5">Helix-turn-helix domain-containing protein</fullName>
    </submittedName>
</protein>
<dbReference type="PROSITE" id="PS00041">
    <property type="entry name" value="HTH_ARAC_FAMILY_1"/>
    <property type="match status" value="1"/>
</dbReference>
<keyword evidence="2" id="KW-0238">DNA-binding</keyword>
<dbReference type="InterPro" id="IPR018060">
    <property type="entry name" value="HTH_AraC"/>
</dbReference>
<comment type="caution">
    <text evidence="5">The sequence shown here is derived from an EMBL/GenBank/DDBJ whole genome shotgun (WGS) entry which is preliminary data.</text>
</comment>
<reference evidence="5 6" key="1">
    <citation type="submission" date="2019-09" db="EMBL/GenBank/DDBJ databases">
        <title>Reversal of blaTEM antimicrobial resistance by CRISPR-Cas9 in clinical E. coli and other Enterobacteriaceae strains.</title>
        <authorList>
            <person name="Tagliaferri T."/>
            <person name="Guimaraes N."/>
            <person name="Pereira M."/>
            <person name="Felicori L."/>
            <person name="Horz H.-P."/>
            <person name="Santos S."/>
            <person name="Mendes T."/>
        </authorList>
    </citation>
    <scope>NUCLEOTIDE SEQUENCE [LARGE SCALE GENOMIC DNA]</scope>
    <source>
        <strain evidence="5 6">E2_blaTEM_MG</strain>
    </source>
</reference>
<dbReference type="InterPro" id="IPR009057">
    <property type="entry name" value="Homeodomain-like_sf"/>
</dbReference>
<feature type="domain" description="HTH araC/xylS-type" evidence="4">
    <location>
        <begin position="1"/>
        <end position="86"/>
    </location>
</feature>
<gene>
    <name evidence="5" type="ORF">F9C29_14275</name>
</gene>
<dbReference type="SMART" id="SM00342">
    <property type="entry name" value="HTH_ARAC"/>
    <property type="match status" value="1"/>
</dbReference>
<feature type="non-terminal residue" evidence="5">
    <location>
        <position position="1"/>
    </location>
</feature>
<name>A0A6L3XV03_9ENTR</name>
<keyword evidence="1" id="KW-0805">Transcription regulation</keyword>
<evidence type="ECO:0000259" key="4">
    <source>
        <dbReference type="PROSITE" id="PS01124"/>
    </source>
</evidence>
<proteinExistence type="predicted"/>
<dbReference type="GO" id="GO:0043565">
    <property type="term" value="F:sequence-specific DNA binding"/>
    <property type="evidence" value="ECO:0007669"/>
    <property type="project" value="InterPro"/>
</dbReference>
<evidence type="ECO:0000313" key="6">
    <source>
        <dbReference type="Proteomes" id="UP000476281"/>
    </source>
</evidence>
<evidence type="ECO:0000256" key="3">
    <source>
        <dbReference type="ARBA" id="ARBA00023163"/>
    </source>
</evidence>
<dbReference type="Gene3D" id="1.10.10.60">
    <property type="entry name" value="Homeodomain-like"/>
    <property type="match status" value="2"/>
</dbReference>
<dbReference type="Proteomes" id="UP000476281">
    <property type="component" value="Unassembled WGS sequence"/>
</dbReference>
<dbReference type="AlphaFoldDB" id="A0A6L3XV03"/>
<dbReference type="EMBL" id="WBSZ01000454">
    <property type="protein sequence ID" value="KAB2517893.1"/>
    <property type="molecule type" value="Genomic_DNA"/>
</dbReference>
<dbReference type="PROSITE" id="PS01124">
    <property type="entry name" value="HTH_ARAC_FAMILY_2"/>
    <property type="match status" value="1"/>
</dbReference>
<dbReference type="PANTHER" id="PTHR43280">
    <property type="entry name" value="ARAC-FAMILY TRANSCRIPTIONAL REGULATOR"/>
    <property type="match status" value="1"/>
</dbReference>
<dbReference type="InterPro" id="IPR018062">
    <property type="entry name" value="HTH_AraC-typ_CS"/>
</dbReference>
<dbReference type="InterPro" id="IPR020449">
    <property type="entry name" value="Tscrpt_reg_AraC-type_HTH"/>
</dbReference>
<evidence type="ECO:0000256" key="1">
    <source>
        <dbReference type="ARBA" id="ARBA00023015"/>
    </source>
</evidence>
<evidence type="ECO:0000256" key="2">
    <source>
        <dbReference type="ARBA" id="ARBA00023125"/>
    </source>
</evidence>
<dbReference type="PRINTS" id="PR00032">
    <property type="entry name" value="HTHARAC"/>
</dbReference>